<protein>
    <recommendedName>
        <fullName evidence="3">Timeless C-terminal domain-containing protein</fullName>
    </recommendedName>
</protein>
<dbReference type="Proteomes" id="UP001321473">
    <property type="component" value="Unassembled WGS sequence"/>
</dbReference>
<organism evidence="4 5">
    <name type="scientific">Amblyomma americanum</name>
    <name type="common">Lone star tick</name>
    <dbReference type="NCBI Taxonomy" id="6943"/>
    <lineage>
        <taxon>Eukaryota</taxon>
        <taxon>Metazoa</taxon>
        <taxon>Ecdysozoa</taxon>
        <taxon>Arthropoda</taxon>
        <taxon>Chelicerata</taxon>
        <taxon>Arachnida</taxon>
        <taxon>Acari</taxon>
        <taxon>Parasitiformes</taxon>
        <taxon>Ixodida</taxon>
        <taxon>Ixodoidea</taxon>
        <taxon>Ixodidae</taxon>
        <taxon>Amblyomminae</taxon>
        <taxon>Amblyomma</taxon>
    </lineage>
</organism>
<dbReference type="Pfam" id="PF05029">
    <property type="entry name" value="TIMELESS_C"/>
    <property type="match status" value="1"/>
</dbReference>
<evidence type="ECO:0000256" key="2">
    <source>
        <dbReference type="SAM" id="MobiDB-lite"/>
    </source>
</evidence>
<dbReference type="PANTHER" id="PTHR22940">
    <property type="entry name" value="TIMEOUT/TIMELESS-2"/>
    <property type="match status" value="1"/>
</dbReference>
<comment type="similarity">
    <text evidence="1">Belongs to the timeless family.</text>
</comment>
<dbReference type="GO" id="GO:0003677">
    <property type="term" value="F:DNA binding"/>
    <property type="evidence" value="ECO:0007669"/>
    <property type="project" value="TreeGrafter"/>
</dbReference>
<dbReference type="GO" id="GO:0043111">
    <property type="term" value="P:replication fork arrest"/>
    <property type="evidence" value="ECO:0007669"/>
    <property type="project" value="TreeGrafter"/>
</dbReference>
<dbReference type="GO" id="GO:0031298">
    <property type="term" value="C:replication fork protection complex"/>
    <property type="evidence" value="ECO:0007669"/>
    <property type="project" value="TreeGrafter"/>
</dbReference>
<feature type="region of interest" description="Disordered" evidence="2">
    <location>
        <begin position="30"/>
        <end position="66"/>
    </location>
</feature>
<proteinExistence type="inferred from homology"/>
<reference evidence="4 5" key="1">
    <citation type="journal article" date="2023" name="Arcadia Sci">
        <title>De novo assembly of a long-read Amblyomma americanum tick genome.</title>
        <authorList>
            <person name="Chou S."/>
            <person name="Poskanzer K.E."/>
            <person name="Rollins M."/>
            <person name="Thuy-Boun P.S."/>
        </authorList>
    </citation>
    <scope>NUCLEOTIDE SEQUENCE [LARGE SCALE GENOMIC DNA]</scope>
    <source>
        <strain evidence="4">F_SG_1</strain>
        <tissue evidence="4">Salivary glands</tissue>
    </source>
</reference>
<dbReference type="InterPro" id="IPR007725">
    <property type="entry name" value="TIMELESS_C"/>
</dbReference>
<dbReference type="AlphaFoldDB" id="A0AAQ4EQA8"/>
<name>A0AAQ4EQA8_AMBAM</name>
<dbReference type="PANTHER" id="PTHR22940:SF4">
    <property type="entry name" value="PROTEIN TIMELESS HOMOLOG"/>
    <property type="match status" value="1"/>
</dbReference>
<gene>
    <name evidence="4" type="ORF">V5799_029785</name>
</gene>
<dbReference type="GO" id="GO:0000076">
    <property type="term" value="P:DNA replication checkpoint signaling"/>
    <property type="evidence" value="ECO:0007669"/>
    <property type="project" value="TreeGrafter"/>
</dbReference>
<evidence type="ECO:0000259" key="3">
    <source>
        <dbReference type="Pfam" id="PF05029"/>
    </source>
</evidence>
<dbReference type="GO" id="GO:0006281">
    <property type="term" value="P:DNA repair"/>
    <property type="evidence" value="ECO:0007669"/>
    <property type="project" value="TreeGrafter"/>
</dbReference>
<dbReference type="EMBL" id="JARKHS020012469">
    <property type="protein sequence ID" value="KAK8776870.1"/>
    <property type="molecule type" value="Genomic_DNA"/>
</dbReference>
<comment type="caution">
    <text evidence="4">The sequence shown here is derived from an EMBL/GenBank/DDBJ whole genome shotgun (WGS) entry which is preliminary data.</text>
</comment>
<feature type="non-terminal residue" evidence="4">
    <location>
        <position position="243"/>
    </location>
</feature>
<dbReference type="GO" id="GO:0009649">
    <property type="term" value="P:entrainment of circadian clock"/>
    <property type="evidence" value="ECO:0007669"/>
    <property type="project" value="TreeGrafter"/>
</dbReference>
<dbReference type="InterPro" id="IPR044998">
    <property type="entry name" value="Timeless"/>
</dbReference>
<feature type="domain" description="Timeless C-terminal" evidence="3">
    <location>
        <begin position="70"/>
        <end position="146"/>
    </location>
</feature>
<keyword evidence="5" id="KW-1185">Reference proteome</keyword>
<evidence type="ECO:0000256" key="1">
    <source>
        <dbReference type="ARBA" id="ARBA00008174"/>
    </source>
</evidence>
<accession>A0AAQ4EQA8</accession>
<evidence type="ECO:0000313" key="5">
    <source>
        <dbReference type="Proteomes" id="UP001321473"/>
    </source>
</evidence>
<evidence type="ECO:0000313" key="4">
    <source>
        <dbReference type="EMBL" id="KAK8776870.1"/>
    </source>
</evidence>
<feature type="region of interest" description="Disordered" evidence="2">
    <location>
        <begin position="202"/>
        <end position="226"/>
    </location>
</feature>
<sequence>MEHLSVKRPRHRVVDKLLELGLVCSRQELRKKRARKKDGAARSPGGRGRRGSDDGSGSSSSDDEGDRIYGCQESMEWLLQSLEDALEDWDSEDPSSVPLVPILEVHHLSMENSDFCSLLRTMGIQPPADEQEAYWRIPADMTANMLSSRITVIKKALEGDYGAPLLVLGSASDNAAAAEESDSAADVDSSAEVDATLEEAGDSCMVVRGGHSPVKSARTPKNKSKYAKAMQELLQKKRAHEDG</sequence>